<sequence length="190" mass="19776">MSFMSKITTTLAVAAFSAAAIPASAAVVYSVTGDTSGGPVYNRPIADTPPTQISGTGTSVAYNTFLFSPIATGSYTFLLTSTNTAYDPFLVLYASPFNPALPLTNVIAANDDLQGSLALSGFTQTLLAGTVYTAVITGFNNFDFGTYQLTISNAAAVPEPATWGMMLAGFGMVGFGMRRRAKPSVRVTYA</sequence>
<dbReference type="NCBIfam" id="TIGR02595">
    <property type="entry name" value="PEP_CTERM"/>
    <property type="match status" value="1"/>
</dbReference>
<keyword evidence="1" id="KW-0732">Signal</keyword>
<dbReference type="NCBIfam" id="NF035944">
    <property type="entry name" value="PEPxxWA-CTERM"/>
    <property type="match status" value="1"/>
</dbReference>
<keyword evidence="4" id="KW-1185">Reference proteome</keyword>
<feature type="signal peptide" evidence="1">
    <location>
        <begin position="1"/>
        <end position="25"/>
    </location>
</feature>
<proteinExistence type="predicted"/>
<evidence type="ECO:0000313" key="3">
    <source>
        <dbReference type="EMBL" id="QQV78393.1"/>
    </source>
</evidence>
<dbReference type="EMBL" id="CP061035">
    <property type="protein sequence ID" value="QQV78393.1"/>
    <property type="molecule type" value="Genomic_DNA"/>
</dbReference>
<dbReference type="InterPro" id="IPR013424">
    <property type="entry name" value="Ice-binding_C"/>
</dbReference>
<dbReference type="AlphaFoldDB" id="A0A974NWY2"/>
<dbReference type="RefSeq" id="WP_202095318.1">
    <property type="nucleotide sequence ID" value="NZ_CP061035.1"/>
</dbReference>
<evidence type="ECO:0000313" key="4">
    <source>
        <dbReference type="Proteomes" id="UP000595894"/>
    </source>
</evidence>
<dbReference type="Proteomes" id="UP000595894">
    <property type="component" value="Chromosome"/>
</dbReference>
<evidence type="ECO:0000259" key="2">
    <source>
        <dbReference type="Pfam" id="PF07589"/>
    </source>
</evidence>
<reference evidence="4" key="1">
    <citation type="submission" date="2020-09" db="EMBL/GenBank/DDBJ databases">
        <title>Sphingomonas sp., a new species isolated from pork steak.</title>
        <authorList>
            <person name="Heidler von Heilborn D."/>
        </authorList>
    </citation>
    <scope>NUCLEOTIDE SEQUENCE [LARGE SCALE GENOMIC DNA]</scope>
</reference>
<evidence type="ECO:0000256" key="1">
    <source>
        <dbReference type="SAM" id="SignalP"/>
    </source>
</evidence>
<dbReference type="Pfam" id="PF07589">
    <property type="entry name" value="PEP-CTERM"/>
    <property type="match status" value="1"/>
</dbReference>
<gene>
    <name evidence="3" type="ORF">H5J25_07000</name>
</gene>
<feature type="chain" id="PRO_5036925708" evidence="1">
    <location>
        <begin position="26"/>
        <end position="190"/>
    </location>
</feature>
<accession>A0A974NWY2</accession>
<feature type="domain" description="Ice-binding protein C-terminal" evidence="2">
    <location>
        <begin position="156"/>
        <end position="180"/>
    </location>
</feature>
<dbReference type="KEGG" id="sari:H5J25_07000"/>
<organism evidence="3 4">
    <name type="scientific">Sphingomonas aliaeris</name>
    <dbReference type="NCBI Taxonomy" id="2759526"/>
    <lineage>
        <taxon>Bacteria</taxon>
        <taxon>Pseudomonadati</taxon>
        <taxon>Pseudomonadota</taxon>
        <taxon>Alphaproteobacteria</taxon>
        <taxon>Sphingomonadales</taxon>
        <taxon>Sphingomonadaceae</taxon>
        <taxon>Sphingomonas</taxon>
    </lineage>
</organism>
<name>A0A974NWY2_9SPHN</name>
<protein>
    <submittedName>
        <fullName evidence="3">PEP-CTERM sorting domain-containing protein</fullName>
    </submittedName>
</protein>